<name>A0AAN7Y963_9EURO</name>
<dbReference type="Proteomes" id="UP001309876">
    <property type="component" value="Unassembled WGS sequence"/>
</dbReference>
<dbReference type="PANTHER" id="PTHR42029">
    <property type="entry name" value="AN04G07800"/>
    <property type="match status" value="1"/>
</dbReference>
<evidence type="ECO:0000256" key="2">
    <source>
        <dbReference type="SAM" id="Phobius"/>
    </source>
</evidence>
<feature type="compositionally biased region" description="Polar residues" evidence="1">
    <location>
        <begin position="308"/>
        <end position="317"/>
    </location>
</feature>
<gene>
    <name evidence="3" type="ORF">LTR05_000166</name>
</gene>
<comment type="caution">
    <text evidence="3">The sequence shown here is derived from an EMBL/GenBank/DDBJ whole genome shotgun (WGS) entry which is preliminary data.</text>
</comment>
<feature type="compositionally biased region" description="Acidic residues" evidence="1">
    <location>
        <begin position="485"/>
        <end position="497"/>
    </location>
</feature>
<evidence type="ECO:0000256" key="1">
    <source>
        <dbReference type="SAM" id="MobiDB-lite"/>
    </source>
</evidence>
<reference evidence="3 4" key="1">
    <citation type="submission" date="2023-08" db="EMBL/GenBank/DDBJ databases">
        <title>Black Yeasts Isolated from many extreme environments.</title>
        <authorList>
            <person name="Coleine C."/>
            <person name="Stajich J.E."/>
            <person name="Selbmann L."/>
        </authorList>
    </citation>
    <scope>NUCLEOTIDE SEQUENCE [LARGE SCALE GENOMIC DNA]</scope>
    <source>
        <strain evidence="3 4">CCFEE 5910</strain>
    </source>
</reference>
<feature type="transmembrane region" description="Helical" evidence="2">
    <location>
        <begin position="198"/>
        <end position="220"/>
    </location>
</feature>
<feature type="transmembrane region" description="Helical" evidence="2">
    <location>
        <begin position="42"/>
        <end position="60"/>
    </location>
</feature>
<evidence type="ECO:0000313" key="3">
    <source>
        <dbReference type="EMBL" id="KAK5089997.1"/>
    </source>
</evidence>
<organism evidence="3 4">
    <name type="scientific">Lithohypha guttulata</name>
    <dbReference type="NCBI Taxonomy" id="1690604"/>
    <lineage>
        <taxon>Eukaryota</taxon>
        <taxon>Fungi</taxon>
        <taxon>Dikarya</taxon>
        <taxon>Ascomycota</taxon>
        <taxon>Pezizomycotina</taxon>
        <taxon>Eurotiomycetes</taxon>
        <taxon>Chaetothyriomycetidae</taxon>
        <taxon>Chaetothyriales</taxon>
        <taxon>Trichomeriaceae</taxon>
        <taxon>Lithohypha</taxon>
    </lineage>
</organism>
<dbReference type="EMBL" id="JAVRRJ010000001">
    <property type="protein sequence ID" value="KAK5089997.1"/>
    <property type="molecule type" value="Genomic_DNA"/>
</dbReference>
<sequence length="510" mass="57799">MPPAFFIHPRQAGPVLEPDNDSQDFWNWRKHAKDEDLILESWSQGFVVGALGLMACITIANMRRRVLLHKLILVEQLFALSHGSFCFMNFDGYGWYLSSTAALLYLSYILHNVVAWMKIKPFFEGKSTIFSAKFVRWTTPIYISTLCLTVPVILFQITDNFRYFNGYGGWYVAVRPYEPLMRSYGMKITMIIKRSPRFGILFASLILALIFTGFDVAASIHPFIGDTDGINPFWKLSLVFKCLTDAILLDDFKTELKRLGVKRIKKDEKRRASFALTLSDDHTHDSDEEAAMHYSNGTIDTTDVRTNSFALHPSSSPHNRKKNSDVGDSEQVEFMSALHTFPSQLSSDRESRRPSMQRAQIGQGGTPATKLPRLFAAIKPGRKAKKPTAEPARNDSIGTSDTEDLQPEMQESKSKSKAKTITAGSDEIVWEDDSLQRAKEEQARTIEELKQRQENSATRMSATSPHSADRLRQQRRQNLRRDSWDELNELDEEEDEGPSSSSQGSSSKIS</sequence>
<keyword evidence="2" id="KW-0472">Membrane</keyword>
<feature type="transmembrane region" description="Helical" evidence="2">
    <location>
        <begin position="137"/>
        <end position="155"/>
    </location>
</feature>
<dbReference type="AlphaFoldDB" id="A0AAN7Y963"/>
<protein>
    <submittedName>
        <fullName evidence="3">Uncharacterized protein</fullName>
    </submittedName>
</protein>
<keyword evidence="4" id="KW-1185">Reference proteome</keyword>
<feature type="compositionally biased region" description="Basic and acidic residues" evidence="1">
    <location>
        <begin position="434"/>
        <end position="453"/>
    </location>
</feature>
<feature type="region of interest" description="Disordered" evidence="1">
    <location>
        <begin position="340"/>
        <end position="510"/>
    </location>
</feature>
<feature type="compositionally biased region" description="Polar residues" evidence="1">
    <location>
        <begin position="454"/>
        <end position="466"/>
    </location>
</feature>
<proteinExistence type="predicted"/>
<keyword evidence="2" id="KW-0812">Transmembrane</keyword>
<feature type="region of interest" description="Disordered" evidence="1">
    <location>
        <begin position="308"/>
        <end position="328"/>
    </location>
</feature>
<feature type="transmembrane region" description="Helical" evidence="2">
    <location>
        <begin position="96"/>
        <end position="116"/>
    </location>
</feature>
<dbReference type="PANTHER" id="PTHR42029:SF3">
    <property type="entry name" value="AN04G07800"/>
    <property type="match status" value="1"/>
</dbReference>
<accession>A0AAN7Y963</accession>
<feature type="compositionally biased region" description="Low complexity" evidence="1">
    <location>
        <begin position="498"/>
        <end position="510"/>
    </location>
</feature>
<keyword evidence="2" id="KW-1133">Transmembrane helix</keyword>
<evidence type="ECO:0000313" key="4">
    <source>
        <dbReference type="Proteomes" id="UP001309876"/>
    </source>
</evidence>